<evidence type="ECO:0000313" key="4">
    <source>
        <dbReference type="Proteomes" id="UP000478008"/>
    </source>
</evidence>
<dbReference type="GO" id="GO:0005829">
    <property type="term" value="C:cytosol"/>
    <property type="evidence" value="ECO:0007669"/>
    <property type="project" value="TreeGrafter"/>
</dbReference>
<dbReference type="PANTHER" id="PTHR10840">
    <property type="entry name" value="PROGRAMMED CELL DEATH PROTEIN 5"/>
    <property type="match status" value="1"/>
</dbReference>
<feature type="compositionally biased region" description="Low complexity" evidence="2">
    <location>
        <begin position="20"/>
        <end position="38"/>
    </location>
</feature>
<dbReference type="GO" id="GO:0003677">
    <property type="term" value="F:DNA binding"/>
    <property type="evidence" value="ECO:0007669"/>
    <property type="project" value="InterPro"/>
</dbReference>
<feature type="compositionally biased region" description="Acidic residues" evidence="2">
    <location>
        <begin position="125"/>
        <end position="134"/>
    </location>
</feature>
<organism evidence="3 4">
    <name type="scientific">Dekkera bruxellensis</name>
    <name type="common">Brettanomyces custersii</name>
    <dbReference type="NCBI Taxonomy" id="5007"/>
    <lineage>
        <taxon>Eukaryota</taxon>
        <taxon>Fungi</taxon>
        <taxon>Dikarya</taxon>
        <taxon>Ascomycota</taxon>
        <taxon>Saccharomycotina</taxon>
        <taxon>Pichiomycetes</taxon>
        <taxon>Pichiales</taxon>
        <taxon>Pichiaceae</taxon>
        <taxon>Brettanomyces</taxon>
    </lineage>
</organism>
<reference evidence="3 4" key="1">
    <citation type="submission" date="2019-07" db="EMBL/GenBank/DDBJ databases">
        <authorList>
            <person name="Friedrich A."/>
            <person name="Schacherer J."/>
        </authorList>
    </citation>
    <scope>NUCLEOTIDE SEQUENCE [LARGE SCALE GENOMIC DNA]</scope>
</reference>
<feature type="region of interest" description="Disordered" evidence="2">
    <location>
        <begin position="107"/>
        <end position="134"/>
    </location>
</feature>
<dbReference type="PIRSF" id="PIRSF015730">
    <property type="entry name" value="TFAR19"/>
    <property type="match status" value="1"/>
</dbReference>
<dbReference type="Gene3D" id="1.10.8.140">
    <property type="entry name" value="PDCD5-like"/>
    <property type="match status" value="1"/>
</dbReference>
<sequence length="134" mass="15159">MEDEELKAIRAARLQELRQNSGHNGNSSNGPSGSNGSNQNDAAQMMMTQLLEPEAKERLARVKLVKPERADAVMKYLMQLYQSGAIKRKVNEDQIVDILEKVASDERKQNDTEIVFDRRDKSGEGDVEDDDFFD</sequence>
<dbReference type="OMA" id="MQYEMQK"/>
<dbReference type="Proteomes" id="UP000478008">
    <property type="component" value="Unassembled WGS sequence"/>
</dbReference>
<protein>
    <submittedName>
        <fullName evidence="3">DEBR0S3_04412g1_1</fullName>
    </submittedName>
</protein>
<dbReference type="SUPFAM" id="SSF46950">
    <property type="entry name" value="Double-stranded DNA-binding domain"/>
    <property type="match status" value="1"/>
</dbReference>
<dbReference type="InterPro" id="IPR018247">
    <property type="entry name" value="EF_Hand_1_Ca_BS"/>
</dbReference>
<dbReference type="PROSITE" id="PS00018">
    <property type="entry name" value="EF_HAND_1"/>
    <property type="match status" value="1"/>
</dbReference>
<evidence type="ECO:0000256" key="1">
    <source>
        <dbReference type="ARBA" id="ARBA00010490"/>
    </source>
</evidence>
<feature type="compositionally biased region" description="Basic and acidic residues" evidence="2">
    <location>
        <begin position="107"/>
        <end position="124"/>
    </location>
</feature>
<evidence type="ECO:0000256" key="2">
    <source>
        <dbReference type="SAM" id="MobiDB-lite"/>
    </source>
</evidence>
<accession>A0A7D9H2Q3</accession>
<name>A0A7D9H2Q3_DEKBR</name>
<dbReference type="InterPro" id="IPR002836">
    <property type="entry name" value="PDCD5-like"/>
</dbReference>
<dbReference type="AlphaFoldDB" id="A0A7D9H2Q3"/>
<gene>
    <name evidence="3" type="ORF">DEBR0S3_04412G</name>
</gene>
<dbReference type="PANTHER" id="PTHR10840:SF0">
    <property type="entry name" value="PROGRAMMED CELL DEATH PROTEIN 5"/>
    <property type="match status" value="1"/>
</dbReference>
<keyword evidence="4" id="KW-1185">Reference proteome</keyword>
<dbReference type="EMBL" id="CABFWN010000003">
    <property type="protein sequence ID" value="VUG18189.1"/>
    <property type="molecule type" value="Genomic_DNA"/>
</dbReference>
<dbReference type="InterPro" id="IPR036883">
    <property type="entry name" value="PDCD5-like_sf"/>
</dbReference>
<proteinExistence type="inferred from homology"/>
<evidence type="ECO:0000313" key="3">
    <source>
        <dbReference type="EMBL" id="VUG18189.1"/>
    </source>
</evidence>
<feature type="region of interest" description="Disordered" evidence="2">
    <location>
        <begin position="15"/>
        <end position="47"/>
    </location>
</feature>
<dbReference type="GO" id="GO:0005634">
    <property type="term" value="C:nucleus"/>
    <property type="evidence" value="ECO:0007669"/>
    <property type="project" value="TreeGrafter"/>
</dbReference>
<comment type="similarity">
    <text evidence="1">Belongs to the PDCD5 family.</text>
</comment>
<dbReference type="Pfam" id="PF01984">
    <property type="entry name" value="dsDNA_bind"/>
    <property type="match status" value="1"/>
</dbReference>